<dbReference type="Proteomes" id="UP000650833">
    <property type="component" value="Unassembled WGS sequence"/>
</dbReference>
<evidence type="ECO:0000256" key="1">
    <source>
        <dbReference type="RuleBase" id="RU365002"/>
    </source>
</evidence>
<evidence type="ECO:0000313" key="2">
    <source>
        <dbReference type="EMBL" id="KAG2200982.1"/>
    </source>
</evidence>
<sequence>MSSTSSNEMNQYASEFPTGNFVEAVRTSCRSFVEQSSVKVSQKGIENFLNKLDKLQYEELSDDVTIRMPLKFETVNDELNFIAIIDLLNFGSGYRVPLHELAGRGAFDTIRFGAMSFHIGGKPLDAATFKNSTIFDIAEIFQIPIDREVKHEKLDFVTISEPTALKPFAAGLTAVLNTTGEYLQAHNYKDLAQFIMEHVKENPQNATSLTEHLIKAFPGLNDSYLFPDQNEPVFLYKKAQIIVYHLWYTFKEQLPELFDFKDIDSLTVFSDNIIPTMLAHLGIIEVPEAWQQDINNNIDLSVQAATTLRAAGVIACEDIVKAARGGAGPVNNMTTGSLDVYLWRLGKVGDYRKIPRFQLRDTVMF</sequence>
<dbReference type="OrthoDB" id="416777at2759"/>
<comment type="caution">
    <text evidence="2">The sequence shown here is derived from an EMBL/GenBank/DDBJ whole genome shotgun (WGS) entry which is preliminary data.</text>
</comment>
<comment type="catalytic activity">
    <reaction evidence="1">
        <text>queuosine 5'-phosphate + H2O = queuine + D-ribose 5-phosphate</text>
        <dbReference type="Rhea" id="RHEA:75387"/>
        <dbReference type="ChEBI" id="CHEBI:15377"/>
        <dbReference type="ChEBI" id="CHEBI:17433"/>
        <dbReference type="ChEBI" id="CHEBI:78346"/>
        <dbReference type="ChEBI" id="CHEBI:194371"/>
    </reaction>
    <physiologicalReaction direction="left-to-right" evidence="1">
        <dbReference type="Rhea" id="RHEA:75388"/>
    </physiologicalReaction>
</comment>
<dbReference type="AlphaFoldDB" id="A0A8H7QZ58"/>
<accession>A0A8H7QZ58</accession>
<dbReference type="EC" id="3.2.2.-" evidence="1"/>
<dbReference type="PANTHER" id="PTHR21314">
    <property type="entry name" value="QUEUOSINE 5'-PHOSPHATE N-GLYCOSYLASE_HYDROLASE-RELATED"/>
    <property type="match status" value="1"/>
</dbReference>
<dbReference type="GO" id="GO:0006400">
    <property type="term" value="P:tRNA modification"/>
    <property type="evidence" value="ECO:0007669"/>
    <property type="project" value="TreeGrafter"/>
</dbReference>
<dbReference type="GO" id="GO:0016787">
    <property type="term" value="F:hydrolase activity"/>
    <property type="evidence" value="ECO:0007669"/>
    <property type="project" value="UniProtKB-KW"/>
</dbReference>
<evidence type="ECO:0000313" key="3">
    <source>
        <dbReference type="Proteomes" id="UP000650833"/>
    </source>
</evidence>
<dbReference type="InterPro" id="IPR019438">
    <property type="entry name" value="Q_salvage"/>
</dbReference>
<keyword evidence="1" id="KW-0378">Hydrolase</keyword>
<protein>
    <recommendedName>
        <fullName evidence="1">Queuosine 5'-phosphate N-glycosylase/hydrolase</fullName>
        <ecNumber evidence="1">3.2.2.-</ecNumber>
    </recommendedName>
    <alternativeName>
        <fullName evidence="1">Queuosine-nucleotide N-glycosylase/hydrolase</fullName>
    </alternativeName>
</protein>
<reference evidence="2" key="1">
    <citation type="submission" date="2020-12" db="EMBL/GenBank/DDBJ databases">
        <title>Metabolic potential, ecology and presence of endohyphal bacteria is reflected in genomic diversity of Mucoromycotina.</title>
        <authorList>
            <person name="Muszewska A."/>
            <person name="Okrasinska A."/>
            <person name="Steczkiewicz K."/>
            <person name="Drgas O."/>
            <person name="Orlowska M."/>
            <person name="Perlinska-Lenart U."/>
            <person name="Aleksandrzak-Piekarczyk T."/>
            <person name="Szatraj K."/>
            <person name="Zielenkiewicz U."/>
            <person name="Pilsyk S."/>
            <person name="Malc E."/>
            <person name="Mieczkowski P."/>
            <person name="Kruszewska J.S."/>
            <person name="Biernat P."/>
            <person name="Pawlowska J."/>
        </authorList>
    </citation>
    <scope>NUCLEOTIDE SEQUENCE</scope>
    <source>
        <strain evidence="2">CBS 226.32</strain>
    </source>
</reference>
<name>A0A8H7QZ58_9FUNG</name>
<keyword evidence="3" id="KW-1185">Reference proteome</keyword>
<dbReference type="EMBL" id="JAEPRC010000298">
    <property type="protein sequence ID" value="KAG2200982.1"/>
    <property type="molecule type" value="Genomic_DNA"/>
</dbReference>
<proteinExistence type="inferred from homology"/>
<dbReference type="Pfam" id="PF10343">
    <property type="entry name" value="Q_salvage"/>
    <property type="match status" value="1"/>
</dbReference>
<gene>
    <name evidence="2" type="ORF">INT46_003278</name>
</gene>
<dbReference type="PANTHER" id="PTHR21314:SF1">
    <property type="entry name" value="QUEUOSINE SALVAGE PROTEIN"/>
    <property type="match status" value="1"/>
</dbReference>
<organism evidence="2 3">
    <name type="scientific">Mucor plumbeus</name>
    <dbReference type="NCBI Taxonomy" id="97098"/>
    <lineage>
        <taxon>Eukaryota</taxon>
        <taxon>Fungi</taxon>
        <taxon>Fungi incertae sedis</taxon>
        <taxon>Mucoromycota</taxon>
        <taxon>Mucoromycotina</taxon>
        <taxon>Mucoromycetes</taxon>
        <taxon>Mucorales</taxon>
        <taxon>Mucorineae</taxon>
        <taxon>Mucoraceae</taxon>
        <taxon>Mucor</taxon>
    </lineage>
</organism>
<comment type="function">
    <text evidence="1">Catalyzes the hydrolysis of queuosine 5'-phosphate, releasing the nucleobase queuine (q). Is required for salvage of queuine from exogenous queuosine (Q) that is imported and then converted to queuosine 5'-phosphate intracellularly.</text>
</comment>
<comment type="similarity">
    <text evidence="1">Belongs to the QNG1 protein family.</text>
</comment>